<protein>
    <submittedName>
        <fullName evidence="2">Vacuolar import and degradation protein</fullName>
    </submittedName>
</protein>
<dbReference type="InterPro" id="IPR024964">
    <property type="entry name" value="CTLH/CRA"/>
</dbReference>
<evidence type="ECO:0000259" key="1">
    <source>
        <dbReference type="PROSITE" id="PS50897"/>
    </source>
</evidence>
<accession>A0A9Q0REY7</accession>
<dbReference type="AlphaFoldDB" id="A0A9Q0REY7"/>
<evidence type="ECO:0000313" key="2">
    <source>
        <dbReference type="EMBL" id="KAJ5077589.1"/>
    </source>
</evidence>
<feature type="domain" description="CTLH" evidence="1">
    <location>
        <begin position="72"/>
        <end position="129"/>
    </location>
</feature>
<gene>
    <name evidence="2" type="ORF">M0811_05688</name>
</gene>
<dbReference type="Pfam" id="PF10607">
    <property type="entry name" value="CTLH"/>
    <property type="match status" value="1"/>
</dbReference>
<comment type="caution">
    <text evidence="2">The sequence shown here is derived from an EMBL/GenBank/DDBJ whole genome shotgun (WGS) entry which is preliminary data.</text>
</comment>
<reference evidence="2" key="1">
    <citation type="submission" date="2022-10" db="EMBL/GenBank/DDBJ databases">
        <title>Novel sulphate-reducing endosymbionts in the free-living metamonad Anaeramoeba.</title>
        <authorList>
            <person name="Jerlstrom-Hultqvist J."/>
            <person name="Cepicka I."/>
            <person name="Gallot-Lavallee L."/>
            <person name="Salas-Leiva D."/>
            <person name="Curtis B.A."/>
            <person name="Zahonova K."/>
            <person name="Pipaliya S."/>
            <person name="Dacks J."/>
            <person name="Roger A.J."/>
        </authorList>
    </citation>
    <scope>NUCLEOTIDE SEQUENCE</scope>
    <source>
        <strain evidence="2">BMAN</strain>
    </source>
</reference>
<sequence>MYAIPPLIEPKLEVSKKNLMEIEIKEENYGVNLQKIILSHLTRKCSQKTVQAFINQIDEKTKPEFVNFDEKTFTLKKEIPSLILEGQLEKAKKLLDENFATLIRENEEIEFEFLTHQFIEIVQKKDLKAALNFARINLSKFADNPKFSEATQELLLLIVNHETINQPHFNLEMKRKNFASLIESLISKKIGLSEQNPLEIIFRQSKLVKNKLKASKKVKIELDEVDSIEDDDPMEFVD</sequence>
<evidence type="ECO:0000313" key="3">
    <source>
        <dbReference type="Proteomes" id="UP001149090"/>
    </source>
</evidence>
<dbReference type="InterPro" id="IPR006595">
    <property type="entry name" value="CTLH_C"/>
</dbReference>
<organism evidence="2 3">
    <name type="scientific">Anaeramoeba ignava</name>
    <name type="common">Anaerobic marine amoeba</name>
    <dbReference type="NCBI Taxonomy" id="1746090"/>
    <lineage>
        <taxon>Eukaryota</taxon>
        <taxon>Metamonada</taxon>
        <taxon>Anaeramoebidae</taxon>
        <taxon>Anaeramoeba</taxon>
    </lineage>
</organism>
<dbReference type="Proteomes" id="UP001149090">
    <property type="component" value="Unassembled WGS sequence"/>
</dbReference>
<dbReference type="EMBL" id="JAPDFW010000057">
    <property type="protein sequence ID" value="KAJ5077589.1"/>
    <property type="molecule type" value="Genomic_DNA"/>
</dbReference>
<dbReference type="PROSITE" id="PS50897">
    <property type="entry name" value="CTLH"/>
    <property type="match status" value="1"/>
</dbReference>
<keyword evidence="3" id="KW-1185">Reference proteome</keyword>
<name>A0A9Q0REY7_ANAIG</name>
<proteinExistence type="predicted"/>
<dbReference type="OMA" id="DSECHSM"/>